<dbReference type="PANTHER" id="PTHR43365:SF1">
    <property type="entry name" value="ACETYL-COA C-ACYLTRANSFERASE"/>
    <property type="match status" value="1"/>
</dbReference>
<reference evidence="8" key="1">
    <citation type="submission" date="2020-11" db="EMBL/GenBank/DDBJ databases">
        <title>Nocardioides sp. CBS4Y-1, whole genome shotgun sequence.</title>
        <authorList>
            <person name="Tuo L."/>
        </authorList>
    </citation>
    <scope>NUCLEOTIDE SEQUENCE</scope>
    <source>
        <strain evidence="8">CBS4Y-1</strain>
    </source>
</reference>
<feature type="domain" description="Thiolase C-terminal" evidence="7">
    <location>
        <begin position="281"/>
        <end position="402"/>
    </location>
</feature>
<dbReference type="InterPro" id="IPR016039">
    <property type="entry name" value="Thiolase-like"/>
</dbReference>
<dbReference type="SUPFAM" id="SSF53901">
    <property type="entry name" value="Thiolase-like"/>
    <property type="match status" value="2"/>
</dbReference>
<dbReference type="Gene3D" id="3.40.47.10">
    <property type="match status" value="2"/>
</dbReference>
<organism evidence="8 9">
    <name type="scientific">Nocardioides acrostichi</name>
    <dbReference type="NCBI Taxonomy" id="2784339"/>
    <lineage>
        <taxon>Bacteria</taxon>
        <taxon>Bacillati</taxon>
        <taxon>Actinomycetota</taxon>
        <taxon>Actinomycetes</taxon>
        <taxon>Propionibacteriales</taxon>
        <taxon>Nocardioidaceae</taxon>
        <taxon>Nocardioides</taxon>
    </lineage>
</organism>
<dbReference type="NCBIfam" id="NF006090">
    <property type="entry name" value="PRK08242.1"/>
    <property type="match status" value="1"/>
</dbReference>
<sequence>MAEAFVYDHLRTPRGKGKAAGALHEVKPIDLVVGLLDEVRKRNPGFDPERVDDLVLGIVTPIAEQGGDLAKTAALAAGYPETVAGVQLNRFCASGLEAVNQAAARIRGGMEDLILAGGVESMSNVSMGSDGGPWAGDPTTALNTGFVPQGIGADLIATLEGWSREDVDAFAAESHHRAAKAWANGYFADAVVPVTDMNGVTVLDHDELVRPDTSVEGLAALKPSFAQMGRDGGFDSVALEKYHWVEKIDHVHHAGNSSGIVDGSALMAIGTEEIGHELGLTPRARFVSMAVSGADPTIMLTGPAPAARKALAKAGLEVGDIDLFEINEAFAAVAMRFMRDLDISHEITNVNGGAIAMGHPLGATGAMILGTLVDELERRDLRRGLATLCVGGGMGIATIVERV</sequence>
<evidence type="ECO:0000313" key="8">
    <source>
        <dbReference type="EMBL" id="MBF4161120.1"/>
    </source>
</evidence>
<evidence type="ECO:0000256" key="3">
    <source>
        <dbReference type="ARBA" id="ARBA00023315"/>
    </source>
</evidence>
<dbReference type="InterPro" id="IPR020616">
    <property type="entry name" value="Thiolase_N"/>
</dbReference>
<feature type="active site" description="Acyl-thioester intermediate" evidence="4">
    <location>
        <position position="92"/>
    </location>
</feature>
<keyword evidence="9" id="KW-1185">Reference proteome</keyword>
<dbReference type="PROSITE" id="PS00737">
    <property type="entry name" value="THIOLASE_2"/>
    <property type="match status" value="1"/>
</dbReference>
<dbReference type="NCBIfam" id="TIGR01930">
    <property type="entry name" value="AcCoA-C-Actrans"/>
    <property type="match status" value="1"/>
</dbReference>
<dbReference type="PIRSF" id="PIRSF000429">
    <property type="entry name" value="Ac-CoA_Ac_transf"/>
    <property type="match status" value="1"/>
</dbReference>
<dbReference type="CDD" id="cd00751">
    <property type="entry name" value="thiolase"/>
    <property type="match status" value="1"/>
</dbReference>
<dbReference type="EC" id="2.3.1.9" evidence="8"/>
<protein>
    <submittedName>
        <fullName evidence="8">Acetyl-CoA C-acetyltransferase</fullName>
        <ecNumber evidence="8">2.3.1.9</ecNumber>
    </submittedName>
</protein>
<evidence type="ECO:0000259" key="6">
    <source>
        <dbReference type="Pfam" id="PF00108"/>
    </source>
</evidence>
<gene>
    <name evidence="8" type="ORF">ISG29_05410</name>
</gene>
<evidence type="ECO:0000256" key="4">
    <source>
        <dbReference type="PIRSR" id="PIRSR000429-1"/>
    </source>
</evidence>
<dbReference type="PROSITE" id="PS00099">
    <property type="entry name" value="THIOLASE_3"/>
    <property type="match status" value="1"/>
</dbReference>
<feature type="active site" description="Proton acceptor" evidence="4">
    <location>
        <position position="359"/>
    </location>
</feature>
<evidence type="ECO:0000259" key="7">
    <source>
        <dbReference type="Pfam" id="PF02803"/>
    </source>
</evidence>
<evidence type="ECO:0000313" key="9">
    <source>
        <dbReference type="Proteomes" id="UP000656804"/>
    </source>
</evidence>
<dbReference type="PROSITE" id="PS00098">
    <property type="entry name" value="THIOLASE_1"/>
    <property type="match status" value="1"/>
</dbReference>
<evidence type="ECO:0000256" key="2">
    <source>
        <dbReference type="ARBA" id="ARBA00022679"/>
    </source>
</evidence>
<dbReference type="GO" id="GO:0003985">
    <property type="term" value="F:acetyl-CoA C-acetyltransferase activity"/>
    <property type="evidence" value="ECO:0007669"/>
    <property type="project" value="UniProtKB-EC"/>
</dbReference>
<dbReference type="Pfam" id="PF00108">
    <property type="entry name" value="Thiolase_N"/>
    <property type="match status" value="1"/>
</dbReference>
<dbReference type="InterPro" id="IPR020617">
    <property type="entry name" value="Thiolase_C"/>
</dbReference>
<name>A0A930Y5D1_9ACTN</name>
<dbReference type="Proteomes" id="UP000656804">
    <property type="component" value="Unassembled WGS sequence"/>
</dbReference>
<keyword evidence="3 5" id="KW-0012">Acyltransferase</keyword>
<dbReference type="EMBL" id="JADIVZ010000002">
    <property type="protein sequence ID" value="MBF4161120.1"/>
    <property type="molecule type" value="Genomic_DNA"/>
</dbReference>
<dbReference type="Pfam" id="PF02803">
    <property type="entry name" value="Thiolase_C"/>
    <property type="match status" value="1"/>
</dbReference>
<keyword evidence="2 5" id="KW-0808">Transferase</keyword>
<dbReference type="RefSeq" id="WP_194502381.1">
    <property type="nucleotide sequence ID" value="NZ_JADIVZ010000002.1"/>
</dbReference>
<accession>A0A930Y5D1</accession>
<evidence type="ECO:0000256" key="1">
    <source>
        <dbReference type="ARBA" id="ARBA00010982"/>
    </source>
</evidence>
<dbReference type="AlphaFoldDB" id="A0A930Y5D1"/>
<feature type="domain" description="Thiolase N-terminal" evidence="6">
    <location>
        <begin position="8"/>
        <end position="229"/>
    </location>
</feature>
<comment type="similarity">
    <text evidence="1 5">Belongs to the thiolase-like superfamily. Thiolase family.</text>
</comment>
<feature type="active site" description="Proton acceptor" evidence="4">
    <location>
        <position position="389"/>
    </location>
</feature>
<dbReference type="InterPro" id="IPR020613">
    <property type="entry name" value="Thiolase_CS"/>
</dbReference>
<dbReference type="InterPro" id="IPR020615">
    <property type="entry name" value="Thiolase_acyl_enz_int_AS"/>
</dbReference>
<comment type="caution">
    <text evidence="8">The sequence shown here is derived from an EMBL/GenBank/DDBJ whole genome shotgun (WGS) entry which is preliminary data.</text>
</comment>
<evidence type="ECO:0000256" key="5">
    <source>
        <dbReference type="RuleBase" id="RU003557"/>
    </source>
</evidence>
<dbReference type="InterPro" id="IPR002155">
    <property type="entry name" value="Thiolase"/>
</dbReference>
<proteinExistence type="inferred from homology"/>
<dbReference type="InterPro" id="IPR020610">
    <property type="entry name" value="Thiolase_AS"/>
</dbReference>
<dbReference type="PANTHER" id="PTHR43365">
    <property type="entry name" value="BLR7806 PROTEIN"/>
    <property type="match status" value="1"/>
</dbReference>